<dbReference type="PANTHER" id="PTHR16770">
    <property type="entry name" value="PROTEIN RIPPLY-LIKE"/>
    <property type="match status" value="1"/>
</dbReference>
<keyword evidence="4" id="KW-0539">Nucleus</keyword>
<dbReference type="InterPro" id="IPR028127">
    <property type="entry name" value="Ripply_fam"/>
</dbReference>
<comment type="subcellular location">
    <subcellularLocation>
        <location evidence="1">Nucleus</location>
    </subcellularLocation>
</comment>
<dbReference type="AlphaFoldDB" id="A0AAV6HCZ1"/>
<reference evidence="6" key="1">
    <citation type="submission" date="2020-10" db="EMBL/GenBank/DDBJ databases">
        <title>Chromosome-scale genome assembly of the Allis shad, Alosa alosa.</title>
        <authorList>
            <person name="Margot Z."/>
            <person name="Christophe K."/>
            <person name="Cabau C."/>
            <person name="Louis A."/>
            <person name="Berthelot C."/>
            <person name="Parey E."/>
            <person name="Roest Crollius H."/>
            <person name="Montfort J."/>
            <person name="Robinson-Rechavi M."/>
            <person name="Bucao C."/>
            <person name="Bouchez O."/>
            <person name="Gislard M."/>
            <person name="Lluch J."/>
            <person name="Milhes M."/>
            <person name="Lampietro C."/>
            <person name="Lopez Roques C."/>
            <person name="Donnadieu C."/>
            <person name="Braasch I."/>
            <person name="Desvignes T."/>
            <person name="Postlethwait J."/>
            <person name="Bobe J."/>
            <person name="Guiguen Y."/>
        </authorList>
    </citation>
    <scope>NUCLEOTIDE SEQUENCE</scope>
    <source>
        <strain evidence="6">M-15738</strain>
        <tissue evidence="6">Blood</tissue>
    </source>
</reference>
<feature type="region of interest" description="Disordered" evidence="5">
    <location>
        <begin position="115"/>
        <end position="157"/>
    </location>
</feature>
<organism evidence="6 7">
    <name type="scientific">Alosa alosa</name>
    <name type="common">allis shad</name>
    <dbReference type="NCBI Taxonomy" id="278164"/>
    <lineage>
        <taxon>Eukaryota</taxon>
        <taxon>Metazoa</taxon>
        <taxon>Chordata</taxon>
        <taxon>Craniata</taxon>
        <taxon>Vertebrata</taxon>
        <taxon>Euteleostomi</taxon>
        <taxon>Actinopterygii</taxon>
        <taxon>Neopterygii</taxon>
        <taxon>Teleostei</taxon>
        <taxon>Clupei</taxon>
        <taxon>Clupeiformes</taxon>
        <taxon>Clupeoidei</taxon>
        <taxon>Clupeidae</taxon>
        <taxon>Alosa</taxon>
    </lineage>
</organism>
<evidence type="ECO:0000256" key="3">
    <source>
        <dbReference type="ARBA" id="ARBA00022473"/>
    </source>
</evidence>
<evidence type="ECO:0008006" key="8">
    <source>
        <dbReference type="Google" id="ProtNLM"/>
    </source>
</evidence>
<evidence type="ECO:0000256" key="5">
    <source>
        <dbReference type="SAM" id="MobiDB-lite"/>
    </source>
</evidence>
<evidence type="ECO:0000256" key="1">
    <source>
        <dbReference type="ARBA" id="ARBA00004123"/>
    </source>
</evidence>
<keyword evidence="3" id="KW-0217">Developmental protein</keyword>
<dbReference type="Proteomes" id="UP000823561">
    <property type="component" value="Chromosome 2"/>
</dbReference>
<feature type="compositionally biased region" description="Acidic residues" evidence="5">
    <location>
        <begin position="115"/>
        <end position="135"/>
    </location>
</feature>
<dbReference type="GO" id="GO:0009880">
    <property type="term" value="P:embryonic pattern specification"/>
    <property type="evidence" value="ECO:0007669"/>
    <property type="project" value="TreeGrafter"/>
</dbReference>
<accession>A0AAV6HCZ1</accession>
<gene>
    <name evidence="6" type="ORF">AALO_G00026240</name>
</gene>
<evidence type="ECO:0000313" key="6">
    <source>
        <dbReference type="EMBL" id="KAG5284394.1"/>
    </source>
</evidence>
<name>A0AAV6HCZ1_9TELE</name>
<proteinExistence type="inferred from homology"/>
<dbReference type="Pfam" id="PF14998">
    <property type="entry name" value="Ripply"/>
    <property type="match status" value="1"/>
</dbReference>
<evidence type="ECO:0000256" key="4">
    <source>
        <dbReference type="ARBA" id="ARBA00023242"/>
    </source>
</evidence>
<keyword evidence="7" id="KW-1185">Reference proteome</keyword>
<dbReference type="GO" id="GO:0005634">
    <property type="term" value="C:nucleus"/>
    <property type="evidence" value="ECO:0007669"/>
    <property type="project" value="UniProtKB-SubCell"/>
</dbReference>
<evidence type="ECO:0000313" key="7">
    <source>
        <dbReference type="Proteomes" id="UP000823561"/>
    </source>
</evidence>
<sequence length="157" mass="17710">MQSACLVAQQTPFAASPRLVSNGNCSVHASSKSALWRPWLVTRDNAQTRCQRSQLACPYSRPPVPGATTTSSKLQPFQHPVRLFWPKSKSYDYLYSDGDALLRNFPVQATISFYEESDSDTDEEDEDNEEEEQLMEAEQKGQSQEYVQPHPCFSGLN</sequence>
<comment type="caution">
    <text evidence="6">The sequence shown here is derived from an EMBL/GenBank/DDBJ whole genome shotgun (WGS) entry which is preliminary data.</text>
</comment>
<comment type="similarity">
    <text evidence="2">Belongs to the ripply family.</text>
</comment>
<dbReference type="GO" id="GO:0000122">
    <property type="term" value="P:negative regulation of transcription by RNA polymerase II"/>
    <property type="evidence" value="ECO:0007669"/>
    <property type="project" value="TreeGrafter"/>
</dbReference>
<dbReference type="EMBL" id="JADWDJ010000002">
    <property type="protein sequence ID" value="KAG5284394.1"/>
    <property type="molecule type" value="Genomic_DNA"/>
</dbReference>
<evidence type="ECO:0000256" key="2">
    <source>
        <dbReference type="ARBA" id="ARBA00006944"/>
    </source>
</evidence>
<protein>
    <recommendedName>
        <fullName evidence="8">Ripply transcriptional repressor 1</fullName>
    </recommendedName>
</protein>
<dbReference type="PANTHER" id="PTHR16770:SF3">
    <property type="entry name" value="PROTEIN RIPPLY2"/>
    <property type="match status" value="1"/>
</dbReference>